<evidence type="ECO:0000259" key="2">
    <source>
        <dbReference type="Pfam" id="PF26265"/>
    </source>
</evidence>
<feature type="transmembrane region" description="Helical" evidence="1">
    <location>
        <begin position="215"/>
        <end position="242"/>
    </location>
</feature>
<protein>
    <submittedName>
        <fullName evidence="3">Putative ABC-type phosphate transport system permease component</fullName>
    </submittedName>
</protein>
<dbReference type="Pfam" id="PF26265">
    <property type="entry name" value="DUF8068"/>
    <property type="match status" value="1"/>
</dbReference>
<gene>
    <name evidence="3" type="ordered locus">Huta_0028</name>
</gene>
<name>C7NNI9_HALUD</name>
<feature type="transmembrane region" description="Helical" evidence="1">
    <location>
        <begin position="254"/>
        <end position="279"/>
    </location>
</feature>
<feature type="domain" description="DUF8068" evidence="2">
    <location>
        <begin position="25"/>
        <end position="279"/>
    </location>
</feature>
<organism evidence="3 4">
    <name type="scientific">Halorhabdus utahensis (strain DSM 12940 / JCM 11049 / AX-2)</name>
    <dbReference type="NCBI Taxonomy" id="519442"/>
    <lineage>
        <taxon>Archaea</taxon>
        <taxon>Methanobacteriati</taxon>
        <taxon>Methanobacteriota</taxon>
        <taxon>Stenosarchaea group</taxon>
        <taxon>Halobacteria</taxon>
        <taxon>Halobacteriales</taxon>
        <taxon>Haloarculaceae</taxon>
        <taxon>Halorhabdus</taxon>
    </lineage>
</organism>
<dbReference type="EMBL" id="CP001687">
    <property type="protein sequence ID" value="ACV10217.1"/>
    <property type="molecule type" value="Genomic_DNA"/>
</dbReference>
<keyword evidence="4" id="KW-1185">Reference proteome</keyword>
<evidence type="ECO:0000256" key="1">
    <source>
        <dbReference type="SAM" id="Phobius"/>
    </source>
</evidence>
<proteinExistence type="predicted"/>
<dbReference type="InterPro" id="IPR058381">
    <property type="entry name" value="DUF8068"/>
</dbReference>
<keyword evidence="1" id="KW-0812">Transmembrane</keyword>
<feature type="transmembrane region" description="Helical" evidence="1">
    <location>
        <begin position="92"/>
        <end position="122"/>
    </location>
</feature>
<dbReference type="HOGENOM" id="CLU_1010503_0_0_2"/>
<dbReference type="eggNOG" id="arCOG11087">
    <property type="taxonomic scope" value="Archaea"/>
</dbReference>
<dbReference type="GeneID" id="8382288"/>
<feature type="transmembrane region" description="Helical" evidence="1">
    <location>
        <begin position="164"/>
        <end position="182"/>
    </location>
</feature>
<feature type="transmembrane region" description="Helical" evidence="1">
    <location>
        <begin position="28"/>
        <end position="46"/>
    </location>
</feature>
<dbReference type="RefSeq" id="WP_012795094.1">
    <property type="nucleotide sequence ID" value="NC_013158.1"/>
</dbReference>
<accession>C7NNI9</accession>
<dbReference type="Proteomes" id="UP000002071">
    <property type="component" value="Chromosome"/>
</dbReference>
<reference evidence="3 4" key="1">
    <citation type="journal article" date="2009" name="Stand. Genomic Sci.">
        <title>Complete genome sequence of Halorhabdus utahensis type strain (AX-2).</title>
        <authorList>
            <person name="Anderson I."/>
            <person name="Tindall B.J."/>
            <person name="Pomrenke H."/>
            <person name="Goker M."/>
            <person name="Lapidus A."/>
            <person name="Nolan M."/>
            <person name="Copeland A."/>
            <person name="Glavina Del Rio T."/>
            <person name="Chen F."/>
            <person name="Tice H."/>
            <person name="Cheng J.F."/>
            <person name="Lucas S."/>
            <person name="Chertkov O."/>
            <person name="Bruce D."/>
            <person name="Brettin T."/>
            <person name="Detter J.C."/>
            <person name="Han C."/>
            <person name="Goodwin L."/>
            <person name="Land M."/>
            <person name="Hauser L."/>
            <person name="Chang Y.J."/>
            <person name="Jeffries C.D."/>
            <person name="Pitluck S."/>
            <person name="Pati A."/>
            <person name="Mavromatis K."/>
            <person name="Ivanova N."/>
            <person name="Ovchinnikova G."/>
            <person name="Chen A."/>
            <person name="Palaniappan K."/>
            <person name="Chain P."/>
            <person name="Rohde M."/>
            <person name="Bristow J."/>
            <person name="Eisen J.A."/>
            <person name="Markowitz V."/>
            <person name="Hugenholtz P."/>
            <person name="Kyrpides N.C."/>
            <person name="Klenk H.P."/>
        </authorList>
    </citation>
    <scope>NUCLEOTIDE SEQUENCE [LARGE SCALE GENOMIC DNA]</scope>
    <source>
        <strain evidence="4">DSM 12940 / JCM 11049 / AX-2</strain>
    </source>
</reference>
<feature type="transmembrane region" description="Helical" evidence="1">
    <location>
        <begin position="189"/>
        <end position="209"/>
    </location>
</feature>
<dbReference type="KEGG" id="hut:Huta_0028"/>
<feature type="transmembrane region" description="Helical" evidence="1">
    <location>
        <begin position="134"/>
        <end position="158"/>
    </location>
</feature>
<keyword evidence="1" id="KW-1133">Transmembrane helix</keyword>
<evidence type="ECO:0000313" key="4">
    <source>
        <dbReference type="Proteomes" id="UP000002071"/>
    </source>
</evidence>
<sequence>MSGRVVADELARIPTTARGVGEMDRTVLAVPAVLVAAALFVSRLAINARSGSPIDLVAFQKLLVPLTALACAGSLLAVAISHGESYETVGLAFVGVFGVAGTIARPAYLPTIVAIMAGTALATGGRLFNEPIRIGPVVVGGLLISGLAVSLAGTFGFASAATRSLGTQLTLIGVAGTPIFLVRDRADYLVGALGTGLLVAVGLIGPFVLGATGLVAGGIVGASLPLMALAVGGLTTTASAALRTHQHAAALGAGLLLFAGIPATLPRALAFVLAVVLLVETTTGGAGDA</sequence>
<feature type="transmembrane region" description="Helical" evidence="1">
    <location>
        <begin position="58"/>
        <end position="80"/>
    </location>
</feature>
<evidence type="ECO:0000313" key="3">
    <source>
        <dbReference type="EMBL" id="ACV10217.1"/>
    </source>
</evidence>
<keyword evidence="1" id="KW-0472">Membrane</keyword>
<dbReference type="OrthoDB" id="242369at2157"/>
<dbReference type="AlphaFoldDB" id="C7NNI9"/>
<dbReference type="STRING" id="519442.Huta_0028"/>